<comment type="caution">
    <text evidence="3">The sequence shown here is derived from an EMBL/GenBank/DDBJ whole genome shotgun (WGS) entry which is preliminary data.</text>
</comment>
<keyword evidence="2" id="KW-0732">Signal</keyword>
<sequence>MLRCEIIACVVICLVGATSTPSVDSLESCSLLCEKKYDLLSEDACIGGCKKGEAKGVNQNSSDGCNDWCSSSHIGNKELTEACVYGCNSYAPKEKSNNWIGSFSRIFDVMRNFYRGAMRRLGMPCAQDSTPAPSTEIPSTSGFIIVRRFHISWPFGGGDEPRPHMMHDSPMHRAVMGNDGVAPMEMMGNPIERMMHFGEDSANLNNNEPQVPPMMPQMIAVRIQEPSLTDQIGYGLRYIGSDPMALLCSITLVALCVLFVVLLIVECRRRHNRANQFQYNQFDHLPTYVEATMIKVPTDGDFFNETMEKPLKA</sequence>
<keyword evidence="1" id="KW-0472">Membrane</keyword>
<evidence type="ECO:0000256" key="1">
    <source>
        <dbReference type="SAM" id="Phobius"/>
    </source>
</evidence>
<proteinExistence type="predicted"/>
<dbReference type="EMBL" id="JXXN02002909">
    <property type="protein sequence ID" value="THD22219.1"/>
    <property type="molecule type" value="Genomic_DNA"/>
</dbReference>
<keyword evidence="4" id="KW-1185">Reference proteome</keyword>
<name>A0A4E0R291_FASHE</name>
<feature type="transmembrane region" description="Helical" evidence="1">
    <location>
        <begin position="244"/>
        <end position="265"/>
    </location>
</feature>
<evidence type="ECO:0000313" key="4">
    <source>
        <dbReference type="Proteomes" id="UP000230066"/>
    </source>
</evidence>
<dbReference type="Proteomes" id="UP000230066">
    <property type="component" value="Unassembled WGS sequence"/>
</dbReference>
<protein>
    <submittedName>
        <fullName evidence="3">Uncharacterized protein</fullName>
    </submittedName>
</protein>
<feature type="chain" id="PRO_5020021446" evidence="2">
    <location>
        <begin position="26"/>
        <end position="313"/>
    </location>
</feature>
<keyword evidence="1" id="KW-1133">Transmembrane helix</keyword>
<gene>
    <name evidence="3" type="ORF">D915_007166</name>
</gene>
<evidence type="ECO:0000256" key="2">
    <source>
        <dbReference type="SAM" id="SignalP"/>
    </source>
</evidence>
<dbReference type="AlphaFoldDB" id="A0A4E0R291"/>
<organism evidence="3 4">
    <name type="scientific">Fasciola hepatica</name>
    <name type="common">Liver fluke</name>
    <dbReference type="NCBI Taxonomy" id="6192"/>
    <lineage>
        <taxon>Eukaryota</taxon>
        <taxon>Metazoa</taxon>
        <taxon>Spiralia</taxon>
        <taxon>Lophotrochozoa</taxon>
        <taxon>Platyhelminthes</taxon>
        <taxon>Trematoda</taxon>
        <taxon>Digenea</taxon>
        <taxon>Plagiorchiida</taxon>
        <taxon>Echinostomata</taxon>
        <taxon>Echinostomatoidea</taxon>
        <taxon>Fasciolidae</taxon>
        <taxon>Fasciola</taxon>
    </lineage>
</organism>
<reference evidence="3" key="1">
    <citation type="submission" date="2019-03" db="EMBL/GenBank/DDBJ databases">
        <title>Improved annotation for the trematode Fasciola hepatica.</title>
        <authorList>
            <person name="Choi Y.-J."/>
            <person name="Martin J."/>
            <person name="Mitreva M."/>
        </authorList>
    </citation>
    <scope>NUCLEOTIDE SEQUENCE [LARGE SCALE GENOMIC DNA]</scope>
</reference>
<keyword evidence="1" id="KW-0812">Transmembrane</keyword>
<evidence type="ECO:0000313" key="3">
    <source>
        <dbReference type="EMBL" id="THD22219.1"/>
    </source>
</evidence>
<accession>A0A4E0R291</accession>
<feature type="signal peptide" evidence="2">
    <location>
        <begin position="1"/>
        <end position="25"/>
    </location>
</feature>